<evidence type="ECO:0000256" key="2">
    <source>
        <dbReference type="SAM" id="MobiDB-lite"/>
    </source>
</evidence>
<accession>A0AAN7VC22</accession>
<proteinExistence type="inferred from homology"/>
<evidence type="ECO:0008006" key="5">
    <source>
        <dbReference type="Google" id="ProtNLM"/>
    </source>
</evidence>
<dbReference type="Pfam" id="PF13879">
    <property type="entry name" value="Hmw_CFAP97"/>
    <property type="match status" value="1"/>
</dbReference>
<sequence length="168" mass="19191">MELNNESAVGEDINLEKDDDCKNSNSTHSLLTTNYDLPSSDLMMDTLKKSCGSLGPKLQNKTFSSEQTREIERRNGILMNKILAHNKRESRYGPTPVKQKLSSSALNRKRKDTEISRNNLVHNHSWLLLLILLLLDITAKNSNCKTIRNEPSKVINIYLLFIFISFIQ</sequence>
<protein>
    <recommendedName>
        <fullName evidence="5">Cilia- and flagella-associated protein 97</fullName>
    </recommendedName>
</protein>
<comment type="similarity">
    <text evidence="1">Belongs to the CFAP97 family.</text>
</comment>
<organism evidence="3 4">
    <name type="scientific">Pyrocoelia pectoralis</name>
    <dbReference type="NCBI Taxonomy" id="417401"/>
    <lineage>
        <taxon>Eukaryota</taxon>
        <taxon>Metazoa</taxon>
        <taxon>Ecdysozoa</taxon>
        <taxon>Arthropoda</taxon>
        <taxon>Hexapoda</taxon>
        <taxon>Insecta</taxon>
        <taxon>Pterygota</taxon>
        <taxon>Neoptera</taxon>
        <taxon>Endopterygota</taxon>
        <taxon>Coleoptera</taxon>
        <taxon>Polyphaga</taxon>
        <taxon>Elateriformia</taxon>
        <taxon>Elateroidea</taxon>
        <taxon>Lampyridae</taxon>
        <taxon>Lampyrinae</taxon>
        <taxon>Pyrocoelia</taxon>
    </lineage>
</organism>
<evidence type="ECO:0000256" key="1">
    <source>
        <dbReference type="ARBA" id="ARBA00008315"/>
    </source>
</evidence>
<feature type="region of interest" description="Disordered" evidence="2">
    <location>
        <begin position="89"/>
        <end position="110"/>
    </location>
</feature>
<dbReference type="Proteomes" id="UP001329430">
    <property type="component" value="Chromosome 5"/>
</dbReference>
<comment type="caution">
    <text evidence="3">The sequence shown here is derived from an EMBL/GenBank/DDBJ whole genome shotgun (WGS) entry which is preliminary data.</text>
</comment>
<reference evidence="3 4" key="1">
    <citation type="journal article" date="2024" name="Insects">
        <title>An Improved Chromosome-Level Genome Assembly of the Firefly Pyrocoelia pectoralis.</title>
        <authorList>
            <person name="Fu X."/>
            <person name="Meyer-Rochow V.B."/>
            <person name="Ballantyne L."/>
            <person name="Zhu X."/>
        </authorList>
    </citation>
    <scope>NUCLEOTIDE SEQUENCE [LARGE SCALE GENOMIC DNA]</scope>
    <source>
        <strain evidence="3">XCY_ONT2</strain>
    </source>
</reference>
<dbReference type="EMBL" id="JAVRBK010000005">
    <property type="protein sequence ID" value="KAK5643434.1"/>
    <property type="molecule type" value="Genomic_DNA"/>
</dbReference>
<evidence type="ECO:0000313" key="3">
    <source>
        <dbReference type="EMBL" id="KAK5643434.1"/>
    </source>
</evidence>
<dbReference type="InterPro" id="IPR029488">
    <property type="entry name" value="Hmw/CFAP97"/>
</dbReference>
<gene>
    <name evidence="3" type="ORF">RI129_007279</name>
</gene>
<dbReference type="AlphaFoldDB" id="A0AAN7VC22"/>
<keyword evidence="4" id="KW-1185">Reference proteome</keyword>
<feature type="region of interest" description="Disordered" evidence="2">
    <location>
        <begin position="1"/>
        <end position="25"/>
    </location>
</feature>
<evidence type="ECO:0000313" key="4">
    <source>
        <dbReference type="Proteomes" id="UP001329430"/>
    </source>
</evidence>
<name>A0AAN7VC22_9COLE</name>